<feature type="region of interest" description="Disordered" evidence="1">
    <location>
        <begin position="1"/>
        <end position="52"/>
    </location>
</feature>
<accession>A0A5B9MAJ9</accession>
<evidence type="ECO:0000313" key="3">
    <source>
        <dbReference type="Proteomes" id="UP000321353"/>
    </source>
</evidence>
<feature type="compositionally biased region" description="Basic and acidic residues" evidence="1">
    <location>
        <begin position="9"/>
        <end position="24"/>
    </location>
</feature>
<feature type="compositionally biased region" description="Low complexity" evidence="1">
    <location>
        <begin position="89"/>
        <end position="100"/>
    </location>
</feature>
<organism evidence="2 3">
    <name type="scientific">Stieleria maiorica</name>
    <dbReference type="NCBI Taxonomy" id="2795974"/>
    <lineage>
        <taxon>Bacteria</taxon>
        <taxon>Pseudomonadati</taxon>
        <taxon>Planctomycetota</taxon>
        <taxon>Planctomycetia</taxon>
        <taxon>Pirellulales</taxon>
        <taxon>Pirellulaceae</taxon>
        <taxon>Stieleria</taxon>
    </lineage>
</organism>
<feature type="compositionally biased region" description="Acidic residues" evidence="1">
    <location>
        <begin position="177"/>
        <end position="187"/>
    </location>
</feature>
<feature type="region of interest" description="Disordered" evidence="1">
    <location>
        <begin position="177"/>
        <end position="218"/>
    </location>
</feature>
<dbReference type="KEGG" id="smam:Mal15_17450"/>
<reference evidence="2 3" key="1">
    <citation type="submission" date="2019-02" db="EMBL/GenBank/DDBJ databases">
        <title>Planctomycetal bacteria perform biofilm scaping via a novel small molecule.</title>
        <authorList>
            <person name="Jeske O."/>
            <person name="Boedeker C."/>
            <person name="Wiegand S."/>
            <person name="Breitling P."/>
            <person name="Kallscheuer N."/>
            <person name="Jogler M."/>
            <person name="Rohde M."/>
            <person name="Petersen J."/>
            <person name="Medema M.H."/>
            <person name="Surup F."/>
            <person name="Jogler C."/>
        </authorList>
    </citation>
    <scope>NUCLEOTIDE SEQUENCE [LARGE SCALE GENOMIC DNA]</scope>
    <source>
        <strain evidence="2 3">Mal15</strain>
    </source>
</reference>
<sequence length="218" mass="23910">MNDTPAADKFPRDMPPGREPRERTLGINPGHRDRRREPCSTHAFYRQTRRMTNSQRLATVRAHLQRWLAATVTPSRRETVSEGKPEGMDQASSDDAQGDANEAGIVSESILIRDGFYAGRTFHATTAGDTYRATWFMEPDELKIHGAGGTLVASFQGDEIGAEIPVVEIAVVETPVLDEQDAQETPDSEPVSIPMPAAEEESATDLDSDHEGQLPRAA</sequence>
<feature type="compositionally biased region" description="Basic and acidic residues" evidence="1">
    <location>
        <begin position="207"/>
        <end position="218"/>
    </location>
</feature>
<protein>
    <submittedName>
        <fullName evidence="2">Uncharacterized protein</fullName>
    </submittedName>
</protein>
<dbReference type="Proteomes" id="UP000321353">
    <property type="component" value="Chromosome"/>
</dbReference>
<evidence type="ECO:0000256" key="1">
    <source>
        <dbReference type="SAM" id="MobiDB-lite"/>
    </source>
</evidence>
<name>A0A5B9MAJ9_9BACT</name>
<proteinExistence type="predicted"/>
<feature type="compositionally biased region" description="Basic and acidic residues" evidence="1">
    <location>
        <begin position="75"/>
        <end position="87"/>
    </location>
</feature>
<gene>
    <name evidence="2" type="ORF">Mal15_17450</name>
</gene>
<dbReference type="EMBL" id="CP036264">
    <property type="protein sequence ID" value="QEF97703.1"/>
    <property type="molecule type" value="Genomic_DNA"/>
</dbReference>
<keyword evidence="3" id="KW-1185">Reference proteome</keyword>
<evidence type="ECO:0000313" key="2">
    <source>
        <dbReference type="EMBL" id="QEF97703.1"/>
    </source>
</evidence>
<feature type="region of interest" description="Disordered" evidence="1">
    <location>
        <begin position="73"/>
        <end position="100"/>
    </location>
</feature>
<dbReference type="AlphaFoldDB" id="A0A5B9MAJ9"/>